<evidence type="ECO:0000256" key="2">
    <source>
        <dbReference type="ARBA" id="ARBA00022692"/>
    </source>
</evidence>
<dbReference type="InterPro" id="IPR010899">
    <property type="entry name" value="UPF0344"/>
</dbReference>
<reference evidence="6 7" key="1">
    <citation type="submission" date="2023-07" db="EMBL/GenBank/DDBJ databases">
        <title>Genomic Encyclopedia of Type Strains, Phase IV (KMG-IV): sequencing the most valuable type-strain genomes for metagenomic binning, comparative biology and taxonomic classification.</title>
        <authorList>
            <person name="Goeker M."/>
        </authorList>
    </citation>
    <scope>NUCLEOTIDE SEQUENCE [LARGE SCALE GENOMIC DNA]</scope>
    <source>
        <strain evidence="6 7">DSM 9768</strain>
    </source>
</reference>
<evidence type="ECO:0000256" key="4">
    <source>
        <dbReference type="ARBA" id="ARBA00023136"/>
    </source>
</evidence>
<feature type="transmembrane region" description="Helical" evidence="5">
    <location>
        <begin position="107"/>
        <end position="127"/>
    </location>
</feature>
<evidence type="ECO:0000256" key="1">
    <source>
        <dbReference type="ARBA" id="ARBA00022475"/>
    </source>
</evidence>
<feature type="transmembrane region" description="Helical" evidence="5">
    <location>
        <begin position="12"/>
        <end position="31"/>
    </location>
</feature>
<dbReference type="Pfam" id="PF07457">
    <property type="entry name" value="DUF1516"/>
    <property type="match status" value="1"/>
</dbReference>
<proteinExistence type="predicted"/>
<keyword evidence="3 5" id="KW-1133">Transmembrane helix</keyword>
<keyword evidence="4 5" id="KW-0472">Membrane</keyword>
<accession>A0ABU0A0M2</accession>
<protein>
    <submittedName>
        <fullName evidence="6">Membrane protein SirB2</fullName>
    </submittedName>
</protein>
<keyword evidence="1" id="KW-1003">Cell membrane</keyword>
<evidence type="ECO:0000256" key="3">
    <source>
        <dbReference type="ARBA" id="ARBA00022989"/>
    </source>
</evidence>
<keyword evidence="2 5" id="KW-0812">Transmembrane</keyword>
<dbReference type="EMBL" id="JAUSUG010000017">
    <property type="protein sequence ID" value="MDQ0256526.1"/>
    <property type="molecule type" value="Genomic_DNA"/>
</dbReference>
<gene>
    <name evidence="6" type="ORF">J2S74_003946</name>
</gene>
<evidence type="ECO:0000313" key="7">
    <source>
        <dbReference type="Proteomes" id="UP001230005"/>
    </source>
</evidence>
<evidence type="ECO:0000313" key="6">
    <source>
        <dbReference type="EMBL" id="MDQ0256526.1"/>
    </source>
</evidence>
<sequence length="128" mass="14997">MLQYYSGILHTHALLWLLAIVLFFLIVIFLNKGKGKIAKILQMVLRLFYVLLLVTGVILIYINDFELRTGFHWESYVKGALAFWLIYVMEMISTRMSKGTLDNRGKLTYWVQFVVAFILVLFFGYVMT</sequence>
<evidence type="ECO:0000256" key="5">
    <source>
        <dbReference type="SAM" id="Phobius"/>
    </source>
</evidence>
<name>A0ABU0A0M2_9BACI</name>
<organism evidence="6 7">
    <name type="scientific">Evansella vedderi</name>
    <dbReference type="NCBI Taxonomy" id="38282"/>
    <lineage>
        <taxon>Bacteria</taxon>
        <taxon>Bacillati</taxon>
        <taxon>Bacillota</taxon>
        <taxon>Bacilli</taxon>
        <taxon>Bacillales</taxon>
        <taxon>Bacillaceae</taxon>
        <taxon>Evansella</taxon>
    </lineage>
</organism>
<feature type="transmembrane region" description="Helical" evidence="5">
    <location>
        <begin position="75"/>
        <end position="95"/>
    </location>
</feature>
<dbReference type="Proteomes" id="UP001230005">
    <property type="component" value="Unassembled WGS sequence"/>
</dbReference>
<feature type="transmembrane region" description="Helical" evidence="5">
    <location>
        <begin position="43"/>
        <end position="63"/>
    </location>
</feature>
<keyword evidence="7" id="KW-1185">Reference proteome</keyword>
<comment type="caution">
    <text evidence="6">The sequence shown here is derived from an EMBL/GenBank/DDBJ whole genome shotgun (WGS) entry which is preliminary data.</text>
</comment>